<dbReference type="Pfam" id="PF00702">
    <property type="entry name" value="Hydrolase"/>
    <property type="match status" value="1"/>
</dbReference>
<dbReference type="Gene3D" id="3.40.50.1000">
    <property type="entry name" value="HAD superfamily/HAD-like"/>
    <property type="match status" value="1"/>
</dbReference>
<feature type="transmembrane region" description="Helical" evidence="6">
    <location>
        <begin position="71"/>
        <end position="89"/>
    </location>
</feature>
<feature type="domain" description="P-type ATPase A" evidence="7">
    <location>
        <begin position="104"/>
        <end position="204"/>
    </location>
</feature>
<keyword evidence="5 6" id="KW-0472">Membrane</keyword>
<dbReference type="AlphaFoldDB" id="A0A0C1LX15"/>
<protein>
    <submittedName>
        <fullName evidence="8">Cation-transporting ATPase, E1-E2 family</fullName>
    </submittedName>
</protein>
<dbReference type="GO" id="GO:0016887">
    <property type="term" value="F:ATP hydrolysis activity"/>
    <property type="evidence" value="ECO:0007669"/>
    <property type="project" value="InterPro"/>
</dbReference>
<feature type="transmembrane region" description="Helical" evidence="6">
    <location>
        <begin position="597"/>
        <end position="618"/>
    </location>
</feature>
<gene>
    <name evidence="8" type="ORF">LfDm3_1301</name>
</gene>
<organism evidence="8 9">
    <name type="scientific">Fructilactobacillus fructivorans</name>
    <dbReference type="NCBI Taxonomy" id="1614"/>
    <lineage>
        <taxon>Bacteria</taxon>
        <taxon>Bacillati</taxon>
        <taxon>Bacillota</taxon>
        <taxon>Bacilli</taxon>
        <taxon>Lactobacillales</taxon>
        <taxon>Lactobacillaceae</taxon>
        <taxon>Fructilactobacillus</taxon>
    </lineage>
</organism>
<dbReference type="InterPro" id="IPR001757">
    <property type="entry name" value="P_typ_ATPase"/>
</dbReference>
<evidence type="ECO:0000259" key="7">
    <source>
        <dbReference type="Pfam" id="PF00122"/>
    </source>
</evidence>
<feature type="transmembrane region" description="Helical" evidence="6">
    <location>
        <begin position="720"/>
        <end position="741"/>
    </location>
</feature>
<keyword evidence="2 6" id="KW-0812">Transmembrane</keyword>
<feature type="transmembrane region" description="Helical" evidence="6">
    <location>
        <begin position="660"/>
        <end position="681"/>
    </location>
</feature>
<dbReference type="PANTHER" id="PTHR42861">
    <property type="entry name" value="CALCIUM-TRANSPORTING ATPASE"/>
    <property type="match status" value="1"/>
</dbReference>
<dbReference type="InterPro" id="IPR023214">
    <property type="entry name" value="HAD_sf"/>
</dbReference>
<evidence type="ECO:0000313" key="8">
    <source>
        <dbReference type="EMBL" id="KID41155.1"/>
    </source>
</evidence>
<dbReference type="GO" id="GO:0005524">
    <property type="term" value="F:ATP binding"/>
    <property type="evidence" value="ECO:0007669"/>
    <property type="project" value="InterPro"/>
</dbReference>
<name>A0A0C1LX15_9LACO</name>
<feature type="transmembrane region" description="Helical" evidence="6">
    <location>
        <begin position="630"/>
        <end position="648"/>
    </location>
</feature>
<dbReference type="SFLD" id="SFLDG00002">
    <property type="entry name" value="C1.7:_P-type_atpase_like"/>
    <property type="match status" value="1"/>
</dbReference>
<dbReference type="RefSeq" id="WP_039145116.1">
    <property type="nucleotide sequence ID" value="NZ_JOJZ01000024.1"/>
</dbReference>
<dbReference type="OrthoDB" id="9760364at2"/>
<dbReference type="Gene3D" id="1.20.1110.10">
    <property type="entry name" value="Calcium-transporting ATPase, transmembrane domain"/>
    <property type="match status" value="1"/>
</dbReference>
<dbReference type="SUPFAM" id="SSF56784">
    <property type="entry name" value="HAD-like"/>
    <property type="match status" value="1"/>
</dbReference>
<keyword evidence="4 6" id="KW-1133">Transmembrane helix</keyword>
<evidence type="ECO:0000256" key="3">
    <source>
        <dbReference type="ARBA" id="ARBA00022967"/>
    </source>
</evidence>
<feature type="transmembrane region" description="Helical" evidence="6">
    <location>
        <begin position="747"/>
        <end position="769"/>
    </location>
</feature>
<dbReference type="GeneID" id="74913959"/>
<dbReference type="Gene3D" id="3.40.1110.10">
    <property type="entry name" value="Calcium-transporting ATPase, cytoplasmic domain N"/>
    <property type="match status" value="1"/>
</dbReference>
<evidence type="ECO:0000256" key="1">
    <source>
        <dbReference type="ARBA" id="ARBA00004141"/>
    </source>
</evidence>
<dbReference type="SFLD" id="SFLDF00027">
    <property type="entry name" value="p-type_atpase"/>
    <property type="match status" value="1"/>
</dbReference>
<feature type="transmembrane region" description="Helical" evidence="6">
    <location>
        <begin position="45"/>
        <end position="65"/>
    </location>
</feature>
<dbReference type="InterPro" id="IPR036412">
    <property type="entry name" value="HAD-like_sf"/>
</dbReference>
<dbReference type="InterPro" id="IPR023299">
    <property type="entry name" value="ATPase_P-typ_cyto_dom_N"/>
</dbReference>
<dbReference type="InterPro" id="IPR008250">
    <property type="entry name" value="ATPase_P-typ_transduc_dom_A_sf"/>
</dbReference>
<keyword evidence="9" id="KW-1185">Reference proteome</keyword>
<evidence type="ECO:0000256" key="5">
    <source>
        <dbReference type="ARBA" id="ARBA00023136"/>
    </source>
</evidence>
<feature type="transmembrane region" description="Helical" evidence="6">
    <location>
        <begin position="250"/>
        <end position="279"/>
    </location>
</feature>
<evidence type="ECO:0000256" key="2">
    <source>
        <dbReference type="ARBA" id="ARBA00022692"/>
    </source>
</evidence>
<dbReference type="GO" id="GO:0016020">
    <property type="term" value="C:membrane"/>
    <property type="evidence" value="ECO:0007669"/>
    <property type="project" value="UniProtKB-SubCell"/>
</dbReference>
<dbReference type="Proteomes" id="UP000031397">
    <property type="component" value="Unassembled WGS sequence"/>
</dbReference>
<evidence type="ECO:0000256" key="4">
    <source>
        <dbReference type="ARBA" id="ARBA00022989"/>
    </source>
</evidence>
<dbReference type="PROSITE" id="PS00154">
    <property type="entry name" value="ATPASE_E1_E2"/>
    <property type="match status" value="1"/>
</dbReference>
<keyword evidence="3" id="KW-1278">Translocase</keyword>
<dbReference type="SUPFAM" id="SSF81660">
    <property type="entry name" value="Metal cation-transporting ATPase, ATP-binding domain N"/>
    <property type="match status" value="1"/>
</dbReference>
<feature type="transmembrane region" description="Helical" evidence="6">
    <location>
        <begin position="221"/>
        <end position="238"/>
    </location>
</feature>
<dbReference type="InterPro" id="IPR044492">
    <property type="entry name" value="P_typ_ATPase_HD_dom"/>
</dbReference>
<feature type="transmembrane region" description="Helical" evidence="6">
    <location>
        <begin position="687"/>
        <end position="708"/>
    </location>
</feature>
<sequence>MADDQINIDDVNPSEGLTTAEVKRQVDDGYKNTEPKPLTKSVKQILVENVFTLFNVINVVLGILVFYTGSYINMLFLVIAIANTAIGIFQEIRSKRQVDKMALLSQSKVKVRRNGENELIQPDQIVLGDIIELDRGDQVPVDGVIKETKGIEVDESQITGESSPIEKNDGDQVTSGSFLVSGKAFMLATKVGDETFVNTITNQAKTDKSKNSVLISLIKKIIKILTIIIIPLGIALFVSRLMHGVSVNNAILGTVAAMIGMIPEGLVLLTSVTLAISAYHLAKKRVLVRDLSSIETLARVNTICLDKTGTITSGELKFNKLIKEAPHYDDQQIAAIMGSLVNEIDDNNETASALKDHFTDHPYSATKIVPFSSARKWSGAELDDKGKYVFGAPQFILNLNDQQQKEVQHYAEQGFRVIALAKVDQLNEDRISGSELIALILITDVIRPNASDTLQYFYNQGVDLKVISGDDPVTVSSIAKRVGIRNYSDYVDMTTVGDDANYQDLVKKYVVFGRVKPDQKQRLIKALQENGRTVAMTGDGVNDLLALKQSDCGIAMASGSESVKSIADFVIIDSNFDALIKVLNEGRRVINNIDSIACLYLIKTMFSVMLSVIFLFFARNYPFQPIQLTPINDLMVGIPSFLLALEPNYRALKDKFVSNIYEISLPAALSVVFYILVIGVIGDILGLYTSITSSLSVLITGVICWLALIMVCRPFNRYKLLIVILSMTLFLSVFIFLGKIFSLVTIFTWSVGGIGLLLALTTDFSFVGIQKCVNLIRHQFFNK</sequence>
<proteinExistence type="predicted"/>
<evidence type="ECO:0000256" key="6">
    <source>
        <dbReference type="SAM" id="Phobius"/>
    </source>
</evidence>
<dbReference type="InterPro" id="IPR018303">
    <property type="entry name" value="ATPase_P-typ_P_site"/>
</dbReference>
<dbReference type="SUPFAM" id="SSF81653">
    <property type="entry name" value="Calcium ATPase, transduction domain A"/>
    <property type="match status" value="1"/>
</dbReference>
<dbReference type="NCBIfam" id="TIGR01494">
    <property type="entry name" value="ATPase_P-type"/>
    <property type="match status" value="2"/>
</dbReference>
<dbReference type="InterPro" id="IPR059000">
    <property type="entry name" value="ATPase_P-type_domA"/>
</dbReference>
<dbReference type="PATRIC" id="fig|1614.7.peg.1240"/>
<dbReference type="Pfam" id="PF00122">
    <property type="entry name" value="E1-E2_ATPase"/>
    <property type="match status" value="1"/>
</dbReference>
<dbReference type="SFLD" id="SFLDS00003">
    <property type="entry name" value="Haloacid_Dehalogenase"/>
    <property type="match status" value="1"/>
</dbReference>
<dbReference type="PRINTS" id="PR00119">
    <property type="entry name" value="CATATPASE"/>
</dbReference>
<evidence type="ECO:0000313" key="9">
    <source>
        <dbReference type="Proteomes" id="UP000031397"/>
    </source>
</evidence>
<comment type="subcellular location">
    <subcellularLocation>
        <location evidence="1">Membrane</location>
        <topology evidence="1">Multi-pass membrane protein</topology>
    </subcellularLocation>
</comment>
<dbReference type="SUPFAM" id="SSF81665">
    <property type="entry name" value="Calcium ATPase, transmembrane domain M"/>
    <property type="match status" value="1"/>
</dbReference>
<accession>A0A0C1LX15</accession>
<comment type="caution">
    <text evidence="8">The sequence shown here is derived from an EMBL/GenBank/DDBJ whole genome shotgun (WGS) entry which is preliminary data.</text>
</comment>
<reference evidence="8 9" key="1">
    <citation type="submission" date="2014-06" db="EMBL/GenBank/DDBJ databases">
        <title>Functional and comparative genomic analyses of the Drosophila gut microbiota identify candidate symbiosis factors.</title>
        <authorList>
            <person name="Newell P.D."/>
            <person name="Chaston J.M."/>
            <person name="Douglas A.E."/>
        </authorList>
    </citation>
    <scope>NUCLEOTIDE SEQUENCE [LARGE SCALE GENOMIC DNA]</scope>
    <source>
        <strain evidence="8 9">DmCS_002</strain>
    </source>
</reference>
<dbReference type="InterPro" id="IPR023298">
    <property type="entry name" value="ATPase_P-typ_TM_dom_sf"/>
</dbReference>
<dbReference type="EMBL" id="JOJZ01000024">
    <property type="protein sequence ID" value="KID41155.1"/>
    <property type="molecule type" value="Genomic_DNA"/>
</dbReference>
<dbReference type="Gene3D" id="2.70.150.10">
    <property type="entry name" value="Calcium-transporting ATPase, cytoplasmic transduction domain A"/>
    <property type="match status" value="1"/>
</dbReference>
<dbReference type="PRINTS" id="PR00120">
    <property type="entry name" value="HATPASE"/>
</dbReference>